<dbReference type="STRING" id="1236220.SAMN04488112_104108"/>
<keyword evidence="7" id="KW-0378">Hydrolase</keyword>
<evidence type="ECO:0000256" key="2">
    <source>
        <dbReference type="ARBA" id="ARBA00004141"/>
    </source>
</evidence>
<dbReference type="GO" id="GO:0016020">
    <property type="term" value="C:membrane"/>
    <property type="evidence" value="ECO:0007669"/>
    <property type="project" value="UniProtKB-SubCell"/>
</dbReference>
<organism evidence="14 15">
    <name type="scientific">Melghirimyces thermohalophilus</name>
    <dbReference type="NCBI Taxonomy" id="1236220"/>
    <lineage>
        <taxon>Bacteria</taxon>
        <taxon>Bacillati</taxon>
        <taxon>Bacillota</taxon>
        <taxon>Bacilli</taxon>
        <taxon>Bacillales</taxon>
        <taxon>Thermoactinomycetaceae</taxon>
        <taxon>Melghirimyces</taxon>
    </lineage>
</organism>
<reference evidence="14 15" key="1">
    <citation type="submission" date="2016-10" db="EMBL/GenBank/DDBJ databases">
        <authorList>
            <person name="de Groot N.N."/>
        </authorList>
    </citation>
    <scope>NUCLEOTIDE SEQUENCE [LARGE SCALE GENOMIC DNA]</scope>
    <source>
        <strain evidence="14 15">DSM 45514</strain>
    </source>
</reference>
<protein>
    <submittedName>
        <fullName evidence="14">Stage IV sporulation protein FB</fullName>
    </submittedName>
</protein>
<dbReference type="GO" id="GO:0006508">
    <property type="term" value="P:proteolysis"/>
    <property type="evidence" value="ECO:0007669"/>
    <property type="project" value="UniProtKB-KW"/>
</dbReference>
<evidence type="ECO:0000256" key="10">
    <source>
        <dbReference type="ARBA" id="ARBA00023049"/>
    </source>
</evidence>
<keyword evidence="15" id="KW-1185">Reference proteome</keyword>
<evidence type="ECO:0000313" key="15">
    <source>
        <dbReference type="Proteomes" id="UP000199387"/>
    </source>
</evidence>
<dbReference type="Proteomes" id="UP000199387">
    <property type="component" value="Unassembled WGS sequence"/>
</dbReference>
<dbReference type="AlphaFoldDB" id="A0A1G6JPT5"/>
<evidence type="ECO:0000256" key="4">
    <source>
        <dbReference type="ARBA" id="ARBA00022670"/>
    </source>
</evidence>
<name>A0A1G6JPT5_9BACL</name>
<dbReference type="EMBL" id="FMZA01000004">
    <property type="protein sequence ID" value="SDC19976.1"/>
    <property type="molecule type" value="Genomic_DNA"/>
</dbReference>
<dbReference type="Pfam" id="PF02163">
    <property type="entry name" value="Peptidase_M50"/>
    <property type="match status" value="1"/>
</dbReference>
<dbReference type="InterPro" id="IPR008915">
    <property type="entry name" value="Peptidase_M50"/>
</dbReference>
<evidence type="ECO:0000256" key="3">
    <source>
        <dbReference type="ARBA" id="ARBA00007931"/>
    </source>
</evidence>
<keyword evidence="6" id="KW-0479">Metal-binding</keyword>
<feature type="transmembrane region" description="Helical" evidence="12">
    <location>
        <begin position="192"/>
        <end position="209"/>
    </location>
</feature>
<dbReference type="PANTHER" id="PTHR39188:SF3">
    <property type="entry name" value="STAGE IV SPORULATION PROTEIN FB"/>
    <property type="match status" value="1"/>
</dbReference>
<feature type="transmembrane region" description="Helical" evidence="12">
    <location>
        <begin position="165"/>
        <end position="186"/>
    </location>
</feature>
<feature type="transmembrane region" description="Helical" evidence="12">
    <location>
        <begin position="26"/>
        <end position="52"/>
    </location>
</feature>
<dbReference type="GO" id="GO:0046872">
    <property type="term" value="F:metal ion binding"/>
    <property type="evidence" value="ECO:0007669"/>
    <property type="project" value="UniProtKB-KW"/>
</dbReference>
<gene>
    <name evidence="14" type="ORF">SAMN04488112_104108</name>
</gene>
<evidence type="ECO:0000256" key="8">
    <source>
        <dbReference type="ARBA" id="ARBA00022833"/>
    </source>
</evidence>
<dbReference type="CDD" id="cd06161">
    <property type="entry name" value="S2P-M50_SpoIVFB"/>
    <property type="match status" value="1"/>
</dbReference>
<sequence>MSIRREWCPLNDSLPWQGIHFRIHGLFWIVILTSVITGYFMEVITLFVLVLIHEMGHVTVAKSLGWRMTDVQLLPFGGVAHTDEWGTVPAREEIAVALAGPFHNVMMILFGYFFYRMGWWSPEWTNYFIHGNALMAGFNLLPIYPLDGGRVLQALFSYHLPYRRALVWSLSGGWVGGGLLLLYSLGGSKWDLNLAMIALFLIYSNVTAFRQREFQYMRFLIRRRESPVPEDARIVEIPVQREEALTNVMRKLRKESYHVLLVQDLRGRWHPLPEEAVLRRFFDEKKPDSRMGDLIA</sequence>
<evidence type="ECO:0000256" key="1">
    <source>
        <dbReference type="ARBA" id="ARBA00001947"/>
    </source>
</evidence>
<evidence type="ECO:0000256" key="5">
    <source>
        <dbReference type="ARBA" id="ARBA00022692"/>
    </source>
</evidence>
<evidence type="ECO:0000256" key="6">
    <source>
        <dbReference type="ARBA" id="ARBA00022723"/>
    </source>
</evidence>
<keyword evidence="9 12" id="KW-1133">Transmembrane helix</keyword>
<evidence type="ECO:0000256" key="9">
    <source>
        <dbReference type="ARBA" id="ARBA00022989"/>
    </source>
</evidence>
<feature type="transmembrane region" description="Helical" evidence="12">
    <location>
        <begin position="127"/>
        <end position="144"/>
    </location>
</feature>
<feature type="transmembrane region" description="Helical" evidence="12">
    <location>
        <begin position="94"/>
        <end position="115"/>
    </location>
</feature>
<evidence type="ECO:0000256" key="7">
    <source>
        <dbReference type="ARBA" id="ARBA00022801"/>
    </source>
</evidence>
<accession>A0A1G6JPT5</accession>
<dbReference type="PANTHER" id="PTHR39188">
    <property type="entry name" value="MEMBRANE-ASSOCIATED ZINC METALLOPROTEASE M50B"/>
    <property type="match status" value="1"/>
</dbReference>
<comment type="subcellular location">
    <subcellularLocation>
        <location evidence="2">Membrane</location>
        <topology evidence="2">Multi-pass membrane protein</topology>
    </subcellularLocation>
</comment>
<keyword evidence="11 12" id="KW-0472">Membrane</keyword>
<keyword evidence="4" id="KW-0645">Protease</keyword>
<evidence type="ECO:0000259" key="13">
    <source>
        <dbReference type="Pfam" id="PF02163"/>
    </source>
</evidence>
<evidence type="ECO:0000256" key="12">
    <source>
        <dbReference type="SAM" id="Phobius"/>
    </source>
</evidence>
<comment type="similarity">
    <text evidence="3">Belongs to the peptidase M50B family.</text>
</comment>
<comment type="cofactor">
    <cofactor evidence="1">
        <name>Zn(2+)</name>
        <dbReference type="ChEBI" id="CHEBI:29105"/>
    </cofactor>
</comment>
<feature type="domain" description="Peptidase M50" evidence="13">
    <location>
        <begin position="43"/>
        <end position="115"/>
    </location>
</feature>
<keyword evidence="8" id="KW-0862">Zinc</keyword>
<keyword evidence="5 12" id="KW-0812">Transmembrane</keyword>
<keyword evidence="10" id="KW-0482">Metalloprotease</keyword>
<dbReference type="GO" id="GO:0008237">
    <property type="term" value="F:metallopeptidase activity"/>
    <property type="evidence" value="ECO:0007669"/>
    <property type="project" value="UniProtKB-KW"/>
</dbReference>
<evidence type="ECO:0000313" key="14">
    <source>
        <dbReference type="EMBL" id="SDC19976.1"/>
    </source>
</evidence>
<proteinExistence type="inferred from homology"/>
<evidence type="ECO:0000256" key="11">
    <source>
        <dbReference type="ARBA" id="ARBA00023136"/>
    </source>
</evidence>